<dbReference type="EMBL" id="BMAW01009936">
    <property type="protein sequence ID" value="GFT16468.1"/>
    <property type="molecule type" value="Genomic_DNA"/>
</dbReference>
<dbReference type="AlphaFoldDB" id="A0A8X6NIC5"/>
<keyword evidence="1" id="KW-0548">Nucleotidyltransferase</keyword>
<keyword evidence="2" id="KW-1185">Reference proteome</keyword>
<reference evidence="1" key="1">
    <citation type="submission" date="2020-08" db="EMBL/GenBank/DDBJ databases">
        <title>Multicomponent nature underlies the extraordinary mechanical properties of spider dragline silk.</title>
        <authorList>
            <person name="Kono N."/>
            <person name="Nakamura H."/>
            <person name="Mori M."/>
            <person name="Yoshida Y."/>
            <person name="Ohtoshi R."/>
            <person name="Malay A.D."/>
            <person name="Moran D.A.P."/>
            <person name="Tomita M."/>
            <person name="Numata K."/>
            <person name="Arakawa K."/>
        </authorList>
    </citation>
    <scope>NUCLEOTIDE SEQUENCE</scope>
</reference>
<proteinExistence type="predicted"/>
<dbReference type="GO" id="GO:0003964">
    <property type="term" value="F:RNA-directed DNA polymerase activity"/>
    <property type="evidence" value="ECO:0007669"/>
    <property type="project" value="UniProtKB-KW"/>
</dbReference>
<comment type="caution">
    <text evidence="1">The sequence shown here is derived from an EMBL/GenBank/DDBJ whole genome shotgun (WGS) entry which is preliminary data.</text>
</comment>
<feature type="non-terminal residue" evidence="1">
    <location>
        <position position="1"/>
    </location>
</feature>
<organism evidence="1 2">
    <name type="scientific">Nephila pilipes</name>
    <name type="common">Giant wood spider</name>
    <name type="synonym">Nephila maculata</name>
    <dbReference type="NCBI Taxonomy" id="299642"/>
    <lineage>
        <taxon>Eukaryota</taxon>
        <taxon>Metazoa</taxon>
        <taxon>Ecdysozoa</taxon>
        <taxon>Arthropoda</taxon>
        <taxon>Chelicerata</taxon>
        <taxon>Arachnida</taxon>
        <taxon>Araneae</taxon>
        <taxon>Araneomorphae</taxon>
        <taxon>Entelegynae</taxon>
        <taxon>Araneoidea</taxon>
        <taxon>Nephilidae</taxon>
        <taxon>Nephila</taxon>
    </lineage>
</organism>
<dbReference type="Proteomes" id="UP000887013">
    <property type="component" value="Unassembled WGS sequence"/>
</dbReference>
<evidence type="ECO:0000313" key="2">
    <source>
        <dbReference type="Proteomes" id="UP000887013"/>
    </source>
</evidence>
<keyword evidence="1" id="KW-0808">Transferase</keyword>
<evidence type="ECO:0000313" key="1">
    <source>
        <dbReference type="EMBL" id="GFT16468.1"/>
    </source>
</evidence>
<sequence>RFSVLQRKKFDEFARESGNLSNQLSWARHSANRFSKYIKFSWTLKVELGSFLINIFRSPNLVCVAPSTAGQVTRLLRDDLESHYIGQLSGLVDQGNTVEVFSQHPASNHFIQAGDFTRFCDWNFIHRARLGCLQMNATMRFSKCNPRCRNYGYSRETIPHVLNHCKPHSDAWKR</sequence>
<accession>A0A8X6NIC5</accession>
<keyword evidence="1" id="KW-0695">RNA-directed DNA polymerase</keyword>
<name>A0A8X6NIC5_NEPPI</name>
<gene>
    <name evidence="1" type="ORF">NPIL_144951</name>
</gene>
<dbReference type="OrthoDB" id="8195432at2759"/>
<protein>
    <submittedName>
        <fullName evidence="1">Reverse transcriptase domain-containing protein</fullName>
    </submittedName>
</protein>